<dbReference type="RefSeq" id="XP_026612277.1">
    <property type="nucleotide sequence ID" value="XM_026759117.1"/>
</dbReference>
<dbReference type="Proteomes" id="UP000215305">
    <property type="component" value="Unassembled WGS sequence"/>
</dbReference>
<evidence type="ECO:0000313" key="3">
    <source>
        <dbReference type="Proteomes" id="UP000215305"/>
    </source>
</evidence>
<organism evidence="2 3">
    <name type="scientific">Aspergillus thermomutatus</name>
    <name type="common">Neosartorya pseudofischeri</name>
    <dbReference type="NCBI Taxonomy" id="41047"/>
    <lineage>
        <taxon>Eukaryota</taxon>
        <taxon>Fungi</taxon>
        <taxon>Dikarya</taxon>
        <taxon>Ascomycota</taxon>
        <taxon>Pezizomycotina</taxon>
        <taxon>Eurotiomycetes</taxon>
        <taxon>Eurotiomycetidae</taxon>
        <taxon>Eurotiales</taxon>
        <taxon>Aspergillaceae</taxon>
        <taxon>Aspergillus</taxon>
        <taxon>Aspergillus subgen. Fumigati</taxon>
    </lineage>
</organism>
<dbReference type="VEuPathDB" id="FungiDB:CDV56_105498"/>
<dbReference type="EMBL" id="NKHU02000182">
    <property type="protein sequence ID" value="RHZ49222.1"/>
    <property type="molecule type" value="Genomic_DNA"/>
</dbReference>
<comment type="caution">
    <text evidence="2">The sequence shown here is derived from an EMBL/GenBank/DDBJ whole genome shotgun (WGS) entry which is preliminary data.</text>
</comment>
<accession>A0A397GDW3</accession>
<reference evidence="2" key="1">
    <citation type="submission" date="2018-08" db="EMBL/GenBank/DDBJ databases">
        <title>Draft genome sequence of azole-resistant Aspergillus thermomutatus (Neosartorya pseudofischeri) strain HMR AF 39, isolated from a human nasal aspirate.</title>
        <authorList>
            <person name="Parent-Michaud M."/>
            <person name="Dufresne P.J."/>
            <person name="Fournier E."/>
            <person name="Martineau C."/>
            <person name="Moreira S."/>
            <person name="Perkins V."/>
            <person name="De Repentigny L."/>
            <person name="Dufresne S.F."/>
        </authorList>
    </citation>
    <scope>NUCLEOTIDE SEQUENCE [LARGE SCALE GENOMIC DNA]</scope>
    <source>
        <strain evidence="2">HMR AF 39</strain>
    </source>
</reference>
<feature type="compositionally biased region" description="Basic and acidic residues" evidence="1">
    <location>
        <begin position="82"/>
        <end position="92"/>
    </location>
</feature>
<proteinExistence type="predicted"/>
<sequence length="119" mass="13472">MVNDVTEADLDDAFEMGAMTYIHQVPAQHKGASTADITERITQIKNAIERLDDLIEAETKKDEHQKTDDDDKPVLPSDSEEEPHPSNTKDEIFLTETGFPLPTGPKRRAYHTWVLDPKK</sequence>
<keyword evidence="3" id="KW-1185">Reference proteome</keyword>
<protein>
    <submittedName>
        <fullName evidence="2">Uncharacterized protein</fullName>
    </submittedName>
</protein>
<feature type="region of interest" description="Disordered" evidence="1">
    <location>
        <begin position="55"/>
        <end position="119"/>
    </location>
</feature>
<evidence type="ECO:0000313" key="2">
    <source>
        <dbReference type="EMBL" id="RHZ49222.1"/>
    </source>
</evidence>
<name>A0A397GDW3_ASPTH</name>
<feature type="compositionally biased region" description="Basic and acidic residues" evidence="1">
    <location>
        <begin position="55"/>
        <end position="73"/>
    </location>
</feature>
<dbReference type="AlphaFoldDB" id="A0A397GDW3"/>
<evidence type="ECO:0000256" key="1">
    <source>
        <dbReference type="SAM" id="MobiDB-lite"/>
    </source>
</evidence>
<dbReference type="GeneID" id="38127472"/>
<gene>
    <name evidence="2" type="ORF">CDV56_105498</name>
</gene>